<dbReference type="Pfam" id="PF03747">
    <property type="entry name" value="ADP_ribosyl_GH"/>
    <property type="match status" value="1"/>
</dbReference>
<sequence>MNSDGDTDTVGAIAGAVAGARFGSTNIPNRWIEEIEEPARLKRLAQRLLTIRMQIPSKEYTTIDDGTLVFKRRTIDGPAYVSAREFQEATIGHRPHPAPHRTIRTTSHKLTPATAAMLDWERGACAVDSDRSSTCAAPQIDLDEEPGFSQPTLVPVPQYPFVDTFDELPKTRSATDQA</sequence>
<keyword evidence="1" id="KW-0460">Magnesium</keyword>
<dbReference type="HOGENOM" id="CLU_1507357_0_0_2"/>
<name>U1NC25_9EURY</name>
<dbReference type="GO" id="GO:0016787">
    <property type="term" value="F:hydrolase activity"/>
    <property type="evidence" value="ECO:0007669"/>
    <property type="project" value="UniProtKB-KW"/>
</dbReference>
<evidence type="ECO:0000256" key="1">
    <source>
        <dbReference type="PIRSR" id="PIRSR605502-1"/>
    </source>
</evidence>
<dbReference type="Proteomes" id="UP000030710">
    <property type="component" value="Unassembled WGS sequence"/>
</dbReference>
<dbReference type="eggNOG" id="arCOG04448">
    <property type="taxonomic scope" value="Archaea"/>
</dbReference>
<dbReference type="SUPFAM" id="SSF101478">
    <property type="entry name" value="ADP-ribosylglycohydrolase"/>
    <property type="match status" value="1"/>
</dbReference>
<dbReference type="GO" id="GO:0046872">
    <property type="term" value="F:metal ion binding"/>
    <property type="evidence" value="ECO:0007669"/>
    <property type="project" value="UniProtKB-KW"/>
</dbReference>
<feature type="binding site" evidence="1">
    <location>
        <position position="6"/>
    </location>
    <ligand>
        <name>Mg(2+)</name>
        <dbReference type="ChEBI" id="CHEBI:18420"/>
        <label>1</label>
    </ligand>
</feature>
<comment type="cofactor">
    <cofactor evidence="1">
        <name>Mg(2+)</name>
        <dbReference type="ChEBI" id="CHEBI:18420"/>
    </cofactor>
    <text evidence="1">Binds 2 magnesium ions per subunit.</text>
</comment>
<proteinExistence type="predicted"/>
<dbReference type="InterPro" id="IPR036705">
    <property type="entry name" value="Ribosyl_crysJ1_sf"/>
</dbReference>
<keyword evidence="2" id="KW-0378">Hydrolase</keyword>
<dbReference type="STRING" id="1238425.J07HQW2_00667"/>
<dbReference type="Gene3D" id="1.10.4080.10">
    <property type="entry name" value="ADP-ribosylation/Crystallin J1"/>
    <property type="match status" value="1"/>
</dbReference>
<dbReference type="EMBL" id="KE356561">
    <property type="protein sequence ID" value="ERG94233.1"/>
    <property type="molecule type" value="Genomic_DNA"/>
</dbReference>
<keyword evidence="1" id="KW-0479">Metal-binding</keyword>
<dbReference type="AlphaFoldDB" id="U1NC25"/>
<dbReference type="InterPro" id="IPR005502">
    <property type="entry name" value="Ribosyl_crysJ1"/>
</dbReference>
<protein>
    <submittedName>
        <fullName evidence="2">ADP-ribosylglycohydrolase</fullName>
    </submittedName>
</protein>
<dbReference type="RefSeq" id="WP_021053726.1">
    <property type="nucleotide sequence ID" value="NZ_KE356561.1"/>
</dbReference>
<evidence type="ECO:0000313" key="3">
    <source>
        <dbReference type="Proteomes" id="UP000030710"/>
    </source>
</evidence>
<evidence type="ECO:0000313" key="2">
    <source>
        <dbReference type="EMBL" id="ERG94233.1"/>
    </source>
</evidence>
<accession>U1NC25</accession>
<organism evidence="2 3">
    <name type="scientific">Haloquadratum walsbyi J07HQW2</name>
    <dbReference type="NCBI Taxonomy" id="1238425"/>
    <lineage>
        <taxon>Archaea</taxon>
        <taxon>Methanobacteriati</taxon>
        <taxon>Methanobacteriota</taxon>
        <taxon>Stenosarchaea group</taxon>
        <taxon>Halobacteria</taxon>
        <taxon>Halobacteriales</taxon>
        <taxon>Haloferacaceae</taxon>
        <taxon>Haloquadratum</taxon>
    </lineage>
</organism>
<feature type="binding site" evidence="1">
    <location>
        <position position="9"/>
    </location>
    <ligand>
        <name>Mg(2+)</name>
        <dbReference type="ChEBI" id="CHEBI:18420"/>
        <label>1</label>
    </ligand>
</feature>
<feature type="binding site" evidence="1">
    <location>
        <position position="8"/>
    </location>
    <ligand>
        <name>Mg(2+)</name>
        <dbReference type="ChEBI" id="CHEBI:18420"/>
        <label>1</label>
    </ligand>
</feature>
<gene>
    <name evidence="2" type="ORF">J07HQW2_00667</name>
</gene>
<reference evidence="2 3" key="1">
    <citation type="journal article" date="2013" name="PLoS ONE">
        <title>Assembly-driven community genomics of a hypersaline microbial ecosystem.</title>
        <authorList>
            <person name="Podell S."/>
            <person name="Ugalde J.A."/>
            <person name="Narasingarao P."/>
            <person name="Banfield J.F."/>
            <person name="Heidelberg K.B."/>
            <person name="Allen E.E."/>
        </authorList>
    </citation>
    <scope>NUCLEOTIDE SEQUENCE [LARGE SCALE GENOMIC DNA]</scope>
    <source>
        <strain evidence="3">J07HQW2</strain>
    </source>
</reference>